<sequence length="53" mass="5474">MRSDVPAPTRSRTGASSGPSYQASLLLRDVGLLVAAVALARLAVAHSSRRGAR</sequence>
<reference evidence="2 3" key="1">
    <citation type="submission" date="2021-04" db="EMBL/GenBank/DDBJ databases">
        <title>Whole-genome sequencing of Saccharopolyspora endophytica KCTC 19397.</title>
        <authorList>
            <person name="Ay H."/>
            <person name="Saygin H."/>
            <person name="Sahin N."/>
        </authorList>
    </citation>
    <scope>NUCLEOTIDE SEQUENCE [LARGE SCALE GENOMIC DNA]</scope>
    <source>
        <strain evidence="2 3">KCTC 19397</strain>
    </source>
</reference>
<comment type="caution">
    <text evidence="2">The sequence shown here is derived from an EMBL/GenBank/DDBJ whole genome shotgun (WGS) entry which is preliminary data.</text>
</comment>
<feature type="compositionally biased region" description="Polar residues" evidence="1">
    <location>
        <begin position="10"/>
        <end position="20"/>
    </location>
</feature>
<keyword evidence="3" id="KW-1185">Reference proteome</keyword>
<evidence type="ECO:0000313" key="2">
    <source>
        <dbReference type="EMBL" id="MBQ0928297.1"/>
    </source>
</evidence>
<proteinExistence type="predicted"/>
<dbReference type="Proteomes" id="UP000674084">
    <property type="component" value="Unassembled WGS sequence"/>
</dbReference>
<gene>
    <name evidence="2" type="ORF">KBO27_30510</name>
</gene>
<organism evidence="2 3">
    <name type="scientific">Saccharopolyspora endophytica</name>
    <dbReference type="NCBI Taxonomy" id="543886"/>
    <lineage>
        <taxon>Bacteria</taxon>
        <taxon>Bacillati</taxon>
        <taxon>Actinomycetota</taxon>
        <taxon>Actinomycetes</taxon>
        <taxon>Pseudonocardiales</taxon>
        <taxon>Pseudonocardiaceae</taxon>
        <taxon>Saccharopolyspora</taxon>
    </lineage>
</organism>
<name>A0ABS5DQI1_9PSEU</name>
<evidence type="ECO:0000313" key="3">
    <source>
        <dbReference type="Proteomes" id="UP000674084"/>
    </source>
</evidence>
<protein>
    <submittedName>
        <fullName evidence="2">Uncharacterized protein</fullName>
    </submittedName>
</protein>
<dbReference type="RefSeq" id="WP_210973316.1">
    <property type="nucleotide sequence ID" value="NZ_JAGPXE010000018.1"/>
</dbReference>
<dbReference type="EMBL" id="JAGPXE010000018">
    <property type="protein sequence ID" value="MBQ0928297.1"/>
    <property type="molecule type" value="Genomic_DNA"/>
</dbReference>
<accession>A0ABS5DQI1</accession>
<evidence type="ECO:0000256" key="1">
    <source>
        <dbReference type="SAM" id="MobiDB-lite"/>
    </source>
</evidence>
<feature type="region of interest" description="Disordered" evidence="1">
    <location>
        <begin position="1"/>
        <end position="20"/>
    </location>
</feature>